<dbReference type="SUPFAM" id="SSF53448">
    <property type="entry name" value="Nucleotide-diphospho-sugar transferases"/>
    <property type="match status" value="1"/>
</dbReference>
<reference evidence="4" key="1">
    <citation type="journal article" date="2016" name="PLoS ONE">
        <title>Genetic Diversity of O-Antigens in Hafnia alvei and the Development of a Suspension Array for Serotype Detection.</title>
        <authorList>
            <person name="Duan Z."/>
            <person name="Niedziela T."/>
            <person name="Lugowski C."/>
            <person name="Cao B."/>
            <person name="Wang T."/>
            <person name="Xu L."/>
            <person name="Yang B."/>
            <person name="Liu B."/>
            <person name="Wang L."/>
        </authorList>
    </citation>
    <scope>NUCLEOTIDE SEQUENCE</scope>
    <source>
        <strain evidence="4">PCM1218</strain>
    </source>
</reference>
<protein>
    <recommendedName>
        <fullName evidence="5">Rhamnosyltransferase</fullName>
    </recommendedName>
</protein>
<dbReference type="EMBL" id="KX117092">
    <property type="protein sequence ID" value="ANF30117.1"/>
    <property type="molecule type" value="Genomic_DNA"/>
</dbReference>
<evidence type="ECO:0000256" key="2">
    <source>
        <dbReference type="ARBA" id="ARBA00022676"/>
    </source>
</evidence>
<dbReference type="PANTHER" id="PTHR43179:SF12">
    <property type="entry name" value="GALACTOFURANOSYLTRANSFERASE GLFT2"/>
    <property type="match status" value="1"/>
</dbReference>
<evidence type="ECO:0000256" key="1">
    <source>
        <dbReference type="ARBA" id="ARBA00006739"/>
    </source>
</evidence>
<comment type="similarity">
    <text evidence="1">Belongs to the glycosyltransferase 2 family.</text>
</comment>
<dbReference type="PANTHER" id="PTHR43179">
    <property type="entry name" value="RHAMNOSYLTRANSFERASE WBBL"/>
    <property type="match status" value="1"/>
</dbReference>
<name>A0A172X0H3_HAFAL</name>
<dbReference type="InterPro" id="IPR029044">
    <property type="entry name" value="Nucleotide-diphossugar_trans"/>
</dbReference>
<evidence type="ECO:0008006" key="5">
    <source>
        <dbReference type="Google" id="ProtNLM"/>
    </source>
</evidence>
<accession>A0A172X0H3</accession>
<dbReference type="GO" id="GO:0016757">
    <property type="term" value="F:glycosyltransferase activity"/>
    <property type="evidence" value="ECO:0007669"/>
    <property type="project" value="UniProtKB-KW"/>
</dbReference>
<dbReference type="AlphaFoldDB" id="A0A172X0H3"/>
<evidence type="ECO:0000256" key="3">
    <source>
        <dbReference type="ARBA" id="ARBA00022679"/>
    </source>
</evidence>
<organism evidence="4">
    <name type="scientific">Hafnia alvei</name>
    <dbReference type="NCBI Taxonomy" id="569"/>
    <lineage>
        <taxon>Bacteria</taxon>
        <taxon>Pseudomonadati</taxon>
        <taxon>Pseudomonadota</taxon>
        <taxon>Gammaproteobacteria</taxon>
        <taxon>Enterobacterales</taxon>
        <taxon>Hafniaceae</taxon>
        <taxon>Hafnia</taxon>
    </lineage>
</organism>
<dbReference type="CDD" id="cd02526">
    <property type="entry name" value="GT2_RfbF_like"/>
    <property type="match status" value="1"/>
</dbReference>
<evidence type="ECO:0000313" key="4">
    <source>
        <dbReference type="EMBL" id="ANF30117.1"/>
    </source>
</evidence>
<dbReference type="Gene3D" id="3.90.550.10">
    <property type="entry name" value="Spore Coat Polysaccharide Biosynthesis Protein SpsA, Chain A"/>
    <property type="match status" value="1"/>
</dbReference>
<keyword evidence="3" id="KW-0808">Transferase</keyword>
<proteinExistence type="inferred from homology"/>
<keyword evidence="2" id="KW-0328">Glycosyltransferase</keyword>
<sequence length="290" mass="33321">MPVYALLVTYNPDSEQLQQSINILKLEVDYILICNNSVFNLDITCENDNKCHVMNFGENLGIARAQSIGMDWCFSNGASFVLQMDQDSLLSVGTVKQLLERYRLLEINGYRVGMIGPTHYDRFDGKIDEKRIISGKNIRDFNVVEVHATLSSSCLISKDAYDLVGGMDDGLFIDYVDWEYSWRLKKHGYLTYRAEDILLAHRIGGGVKKIIGRFDVVVPSPIRHYYHTRNTIILLFRSYTPKRVLLVEAAKIFVKIFLYPFVFKDGLLRLKFLIKGIFDGILRKQGKIQD</sequence>